<keyword evidence="1" id="KW-0175">Coiled coil</keyword>
<dbReference type="InterPro" id="IPR036162">
    <property type="entry name" value="Resolvase-like_N_sf"/>
</dbReference>
<dbReference type="PANTHER" id="PTHR30461:SF23">
    <property type="entry name" value="DNA RECOMBINASE-RELATED"/>
    <property type="match status" value="1"/>
</dbReference>
<dbReference type="PROSITE" id="PS51737">
    <property type="entry name" value="RECOMBINASE_DNA_BIND"/>
    <property type="match status" value="1"/>
</dbReference>
<evidence type="ECO:0000256" key="2">
    <source>
        <dbReference type="SAM" id="MobiDB-lite"/>
    </source>
</evidence>
<dbReference type="Pfam" id="PF13408">
    <property type="entry name" value="Zn_ribbon_recom"/>
    <property type="match status" value="1"/>
</dbReference>
<dbReference type="InterPro" id="IPR006119">
    <property type="entry name" value="Resolv_N"/>
</dbReference>
<comment type="caution">
    <text evidence="4">The sequence shown here is derived from an EMBL/GenBank/DDBJ whole genome shotgun (WGS) entry which is preliminary data.</text>
</comment>
<reference evidence="4 5" key="1">
    <citation type="journal article" date="2019" name="Int. J. Syst. Evol. Microbiol.">
        <title>The Global Catalogue of Microorganisms (GCM) 10K type strain sequencing project: providing services to taxonomists for standard genome sequencing and annotation.</title>
        <authorList>
            <consortium name="The Broad Institute Genomics Platform"/>
            <consortium name="The Broad Institute Genome Sequencing Center for Infectious Disease"/>
            <person name="Wu L."/>
            <person name="Ma J."/>
        </authorList>
    </citation>
    <scope>NUCLEOTIDE SEQUENCE [LARGE SCALE GENOMIC DNA]</scope>
    <source>
        <strain evidence="4 5">JCM 14718</strain>
    </source>
</reference>
<evidence type="ECO:0000313" key="4">
    <source>
        <dbReference type="EMBL" id="GAA1720604.1"/>
    </source>
</evidence>
<feature type="region of interest" description="Disordered" evidence="2">
    <location>
        <begin position="290"/>
        <end position="317"/>
    </location>
</feature>
<dbReference type="Gene3D" id="3.90.1750.20">
    <property type="entry name" value="Putative Large Serine Recombinase, Chain B, Domain 2"/>
    <property type="match status" value="1"/>
</dbReference>
<dbReference type="Proteomes" id="UP001500618">
    <property type="component" value="Unassembled WGS sequence"/>
</dbReference>
<dbReference type="Gene3D" id="3.40.50.1390">
    <property type="entry name" value="Resolvase, N-terminal catalytic domain"/>
    <property type="match status" value="1"/>
</dbReference>
<dbReference type="SUPFAM" id="SSF53041">
    <property type="entry name" value="Resolvase-like"/>
    <property type="match status" value="1"/>
</dbReference>
<feature type="region of interest" description="Disordered" evidence="2">
    <location>
        <begin position="151"/>
        <end position="178"/>
    </location>
</feature>
<feature type="domain" description="Recombinase" evidence="3">
    <location>
        <begin position="182"/>
        <end position="293"/>
    </location>
</feature>
<dbReference type="InterPro" id="IPR038109">
    <property type="entry name" value="DNA_bind_recomb_sf"/>
</dbReference>
<protein>
    <submittedName>
        <fullName evidence="4">Recombinase family protein</fullName>
    </submittedName>
</protein>
<proteinExistence type="predicted"/>
<name>A0ABN2J9L3_9ACTN</name>
<gene>
    <name evidence="4" type="ORF">GCM10009765_81040</name>
</gene>
<dbReference type="EMBL" id="BAAANY010000045">
    <property type="protein sequence ID" value="GAA1720604.1"/>
    <property type="molecule type" value="Genomic_DNA"/>
</dbReference>
<dbReference type="CDD" id="cd00338">
    <property type="entry name" value="Ser_Recombinase"/>
    <property type="match status" value="1"/>
</dbReference>
<dbReference type="PANTHER" id="PTHR30461">
    <property type="entry name" value="DNA-INVERTASE FROM LAMBDOID PROPHAGE"/>
    <property type="match status" value="1"/>
</dbReference>
<dbReference type="Pfam" id="PF07508">
    <property type="entry name" value="Recombinase"/>
    <property type="match status" value="1"/>
</dbReference>
<evidence type="ECO:0000313" key="5">
    <source>
        <dbReference type="Proteomes" id="UP001500618"/>
    </source>
</evidence>
<dbReference type="InterPro" id="IPR050639">
    <property type="entry name" value="SSR_resolvase"/>
</dbReference>
<organism evidence="4 5">
    <name type="scientific">Fodinicola feengrottensis</name>
    <dbReference type="NCBI Taxonomy" id="435914"/>
    <lineage>
        <taxon>Bacteria</taxon>
        <taxon>Bacillati</taxon>
        <taxon>Actinomycetota</taxon>
        <taxon>Actinomycetes</taxon>
        <taxon>Mycobacteriales</taxon>
        <taxon>Fodinicola</taxon>
    </lineage>
</organism>
<dbReference type="InterPro" id="IPR011109">
    <property type="entry name" value="DNA_bind_recombinase_dom"/>
</dbReference>
<keyword evidence="5" id="KW-1185">Reference proteome</keyword>
<feature type="compositionally biased region" description="Basic residues" evidence="2">
    <location>
        <begin position="169"/>
        <end position="178"/>
    </location>
</feature>
<evidence type="ECO:0000256" key="1">
    <source>
        <dbReference type="SAM" id="Coils"/>
    </source>
</evidence>
<dbReference type="InterPro" id="IPR025827">
    <property type="entry name" value="Zn_ribbon_recom_dom"/>
</dbReference>
<accession>A0ABN2J9L3</accession>
<dbReference type="Pfam" id="PF00239">
    <property type="entry name" value="Resolvase"/>
    <property type="match status" value="1"/>
</dbReference>
<sequence>MRSGGRTELTVDPSQLRWILSARESTDREEQVVNQLTDLRKFVKDIGGTIFREVPENAVSATKKTRKLLPDGTYGWEVKRPKWDAILTDLRRGEANALAVTDGDRAFRDPRMLEDLVDVVEYYGVHVASMTGNMDLTTDVGISAARRLVDQRNTESRNTSRRVTDGKRHAAWKGGKHGGTRPFGWRKDQIRLRKREAKILQEELPRIKAGVTALTLAKEWNAKQILTATGKQWRASTVAAMYLAPRMCGRVKYRGAVLRNEDGSYVRGEWQPMMSDEDYDEIVRLWRPETATDKDADDDTGDDGQPATAVRRPATRSRLRAKGRGYRTIYLLSPFIRCGKCQARVIGSTRRRADGSLVAIYRCPSSGQGGCGGVSRKAEDIDMFVKAAVIADHRRNAMRRVQDLPPWPRTAELKALQGRIKEATRRYEAGEYRDASRYFSSLDRMEIDEAELKAELRAYSREQDARRSIVADLEARWDTPEFTMEEKQAAVAKSLTAVILLPANKGVAFHPDQIQLIWHQTDGGS</sequence>
<feature type="coiled-coil region" evidence="1">
    <location>
        <begin position="413"/>
        <end position="462"/>
    </location>
</feature>
<evidence type="ECO:0000259" key="3">
    <source>
        <dbReference type="PROSITE" id="PS51737"/>
    </source>
</evidence>
<dbReference type="SMART" id="SM00857">
    <property type="entry name" value="Resolvase"/>
    <property type="match status" value="1"/>
</dbReference>